<feature type="domain" description="G-patch" evidence="2">
    <location>
        <begin position="35"/>
        <end position="81"/>
    </location>
</feature>
<reference evidence="3" key="1">
    <citation type="submission" date="2021-02" db="EMBL/GenBank/DDBJ databases">
        <title>First Annotated Genome of the Yellow-green Alga Tribonema minus.</title>
        <authorList>
            <person name="Mahan K.M."/>
        </authorList>
    </citation>
    <scope>NUCLEOTIDE SEQUENCE</scope>
    <source>
        <strain evidence="3">UTEX B ZZ1240</strain>
    </source>
</reference>
<comment type="caution">
    <text evidence="3">The sequence shown here is derived from an EMBL/GenBank/DDBJ whole genome shotgun (WGS) entry which is preliminary data.</text>
</comment>
<feature type="region of interest" description="Disordered" evidence="1">
    <location>
        <begin position="194"/>
        <end position="230"/>
    </location>
</feature>
<accession>A0A835ZDF6</accession>
<dbReference type="InterPro" id="IPR000467">
    <property type="entry name" value="G_patch_dom"/>
</dbReference>
<evidence type="ECO:0000256" key="1">
    <source>
        <dbReference type="SAM" id="MobiDB-lite"/>
    </source>
</evidence>
<feature type="compositionally biased region" description="Basic and acidic residues" evidence="1">
    <location>
        <begin position="209"/>
        <end position="218"/>
    </location>
</feature>
<dbReference type="OrthoDB" id="29523at2759"/>
<dbReference type="PROSITE" id="PS50174">
    <property type="entry name" value="G_PATCH"/>
    <property type="match status" value="1"/>
</dbReference>
<keyword evidence="4" id="KW-1185">Reference proteome</keyword>
<gene>
    <name evidence="3" type="ORF">JKP88DRAFT_233410</name>
</gene>
<proteinExistence type="predicted"/>
<feature type="region of interest" description="Disordered" evidence="1">
    <location>
        <begin position="1"/>
        <end position="23"/>
    </location>
</feature>
<dbReference type="SMART" id="SM00443">
    <property type="entry name" value="G_patch"/>
    <property type="match status" value="1"/>
</dbReference>
<dbReference type="EMBL" id="JAFCMP010000053">
    <property type="protein sequence ID" value="KAG5189305.1"/>
    <property type="molecule type" value="Genomic_DNA"/>
</dbReference>
<evidence type="ECO:0000313" key="4">
    <source>
        <dbReference type="Proteomes" id="UP000664859"/>
    </source>
</evidence>
<protein>
    <submittedName>
        <fullName evidence="3">G-patch domain-containing protein</fullName>
    </submittedName>
</protein>
<feature type="region of interest" description="Disordered" evidence="1">
    <location>
        <begin position="103"/>
        <end position="152"/>
    </location>
</feature>
<name>A0A835ZDF6_9STRA</name>
<evidence type="ECO:0000313" key="3">
    <source>
        <dbReference type="EMBL" id="KAG5189305.1"/>
    </source>
</evidence>
<dbReference type="AlphaFoldDB" id="A0A835ZDF6"/>
<sequence>MASSPPVSASGPASASAGPPAASATLNQAWANSRTDGIAYKLMRKMGWSEGKGLGKDEDGIASHIRVQRRDGNLGLGAAKDRDGSAGWSATTTSFSAVLATLNQAYQPPKKDKKKRKKEGKASGSSSETKAAAAGISSGDVCPSRARRVKAKDIRTFSSTDLKAILGHAPAVADAWSTLPSLTAGATAAHVIDDGSDCSAEVKGRKRRREGETKEERRARKAAKKAAAAV</sequence>
<feature type="compositionally biased region" description="Low complexity" evidence="1">
    <location>
        <begin position="122"/>
        <end position="135"/>
    </location>
</feature>
<dbReference type="PANTHER" id="PTHR23149">
    <property type="entry name" value="G PATCH DOMAIN CONTAINING PROTEIN"/>
    <property type="match status" value="1"/>
</dbReference>
<dbReference type="Proteomes" id="UP000664859">
    <property type="component" value="Unassembled WGS sequence"/>
</dbReference>
<organism evidence="3 4">
    <name type="scientific">Tribonema minus</name>
    <dbReference type="NCBI Taxonomy" id="303371"/>
    <lineage>
        <taxon>Eukaryota</taxon>
        <taxon>Sar</taxon>
        <taxon>Stramenopiles</taxon>
        <taxon>Ochrophyta</taxon>
        <taxon>PX clade</taxon>
        <taxon>Xanthophyceae</taxon>
        <taxon>Tribonematales</taxon>
        <taxon>Tribonemataceae</taxon>
        <taxon>Tribonema</taxon>
    </lineage>
</organism>
<feature type="region of interest" description="Disordered" evidence="1">
    <location>
        <begin position="67"/>
        <end position="88"/>
    </location>
</feature>
<dbReference type="InterPro" id="IPR050656">
    <property type="entry name" value="PINX1"/>
</dbReference>
<evidence type="ECO:0000259" key="2">
    <source>
        <dbReference type="PROSITE" id="PS50174"/>
    </source>
</evidence>
<dbReference type="GO" id="GO:0003676">
    <property type="term" value="F:nucleic acid binding"/>
    <property type="evidence" value="ECO:0007669"/>
    <property type="project" value="InterPro"/>
</dbReference>
<dbReference type="Pfam" id="PF01585">
    <property type="entry name" value="G-patch"/>
    <property type="match status" value="1"/>
</dbReference>